<gene>
    <name evidence="1" type="ORF">JR316_0002299</name>
</gene>
<keyword evidence="2" id="KW-1185">Reference proteome</keyword>
<evidence type="ECO:0000313" key="2">
    <source>
        <dbReference type="Proteomes" id="UP000664032"/>
    </source>
</evidence>
<evidence type="ECO:0000313" key="1">
    <source>
        <dbReference type="EMBL" id="KAH9485391.1"/>
    </source>
</evidence>
<dbReference type="EMBL" id="JAFIQS020000002">
    <property type="protein sequence ID" value="KAH9485391.1"/>
    <property type="molecule type" value="Genomic_DNA"/>
</dbReference>
<reference evidence="1" key="1">
    <citation type="submission" date="2021-10" db="EMBL/GenBank/DDBJ databases">
        <title>Psilocybe cubensis genome.</title>
        <authorList>
            <person name="Mckernan K.J."/>
            <person name="Crawford S."/>
            <person name="Trippe A."/>
            <person name="Kane L.T."/>
            <person name="Mclaughlin S."/>
        </authorList>
    </citation>
    <scope>NUCLEOTIDE SEQUENCE</scope>
    <source>
        <strain evidence="1">MGC-MH-2018</strain>
    </source>
</reference>
<comment type="caution">
    <text evidence="1">The sequence shown here is derived from an EMBL/GenBank/DDBJ whole genome shotgun (WGS) entry which is preliminary data.</text>
</comment>
<accession>A0ACB8HBS3</accession>
<dbReference type="Proteomes" id="UP000664032">
    <property type="component" value="Unassembled WGS sequence"/>
</dbReference>
<proteinExistence type="predicted"/>
<organism evidence="1 2">
    <name type="scientific">Psilocybe cubensis</name>
    <name type="common">Psychedelic mushroom</name>
    <name type="synonym">Stropharia cubensis</name>
    <dbReference type="NCBI Taxonomy" id="181762"/>
    <lineage>
        <taxon>Eukaryota</taxon>
        <taxon>Fungi</taxon>
        <taxon>Dikarya</taxon>
        <taxon>Basidiomycota</taxon>
        <taxon>Agaricomycotina</taxon>
        <taxon>Agaricomycetes</taxon>
        <taxon>Agaricomycetidae</taxon>
        <taxon>Agaricales</taxon>
        <taxon>Agaricineae</taxon>
        <taxon>Strophariaceae</taxon>
        <taxon>Psilocybe</taxon>
    </lineage>
</organism>
<name>A0ACB8HBS3_PSICU</name>
<sequence length="803" mass="87885">MYSHYYLFVLYPALCNLALAATSAAPEAVATQYSLTTSTALPFPTATQTSNETEDLLVSKWSLNRGRIQDGPDNLAFVADPFPNSQVPGSTPQASNSGAPVLRVSYPEGSFSHDTGGAQFYSLWNTTDGSSFNSMMVSYEIAFESNFDWVKGGKLPGLRGGLNSTGCSGGNKATGVDCFSARLMWRKNGAGEVYAYIPTPNNLCSDKSIICNSDFGVSIQRDNFGFVSGKWTRVTLLVQLNNPPDVANGYMALYFNDLLAVSQQNLQIRAADSVVANGFYFSTFFGGSDTSWATPVTTHTYFRNIRLWGSSSPSTLTGATVKSQAPKTLGYGYNLNDFITPGQACIKPVEQKKEERDVGAALTEISIDSNGGYYEVTAGEKSKNKKLEQAQISLNDCLACSGCITSAESVLITMQSHTEVLEVLAANEVAEDKKIAVVSIAPQSLASLAASLGDDITPRQVLRRLRPFLHSLGFAYVFDTNYGRELALREHVKEFEERKEAADGGEEGQLPMLASACPGWICYAEKTHHEMLAYIARTKSPQQVMGTLVKGWMAEKWGKRRDGVYHVTVMPCYDKKLEASRTDFYSEEYRTRDVDCVITTGELEVMLREKGWDMSVAVPGELDGGRMVDGLPELVRHKGTSSGSYLHWIMGSVLRQVAGGTVEVKTMRNADYEEYTIRDGERVVFRGATCYGFRNLQNIVRKVGKEQGVRTGTGAAGRLGGVRRRTGEVEKKYDYVEVMACPGGCVNGGGQLKGPGKEWTRRVEAAYWRDGEGEGEVEVIEGLELRTEYRGVESEVVGLAVKW</sequence>
<protein>
    <submittedName>
        <fullName evidence="1">Cytosolic iron-sulfur assembly component 3</fullName>
    </submittedName>
</protein>